<proteinExistence type="predicted"/>
<dbReference type="Proteomes" id="UP000799750">
    <property type="component" value="Unassembled WGS sequence"/>
</dbReference>
<protein>
    <submittedName>
        <fullName evidence="1">Uncharacterized protein</fullName>
    </submittedName>
</protein>
<reference evidence="1" key="1">
    <citation type="journal article" date="2020" name="Stud. Mycol.">
        <title>101 Dothideomycetes genomes: a test case for predicting lifestyles and emergence of pathogens.</title>
        <authorList>
            <person name="Haridas S."/>
            <person name="Albert R."/>
            <person name="Binder M."/>
            <person name="Bloem J."/>
            <person name="Labutti K."/>
            <person name="Salamov A."/>
            <person name="Andreopoulos B."/>
            <person name="Baker S."/>
            <person name="Barry K."/>
            <person name="Bills G."/>
            <person name="Bluhm B."/>
            <person name="Cannon C."/>
            <person name="Castanera R."/>
            <person name="Culley D."/>
            <person name="Daum C."/>
            <person name="Ezra D."/>
            <person name="Gonzalez J."/>
            <person name="Henrissat B."/>
            <person name="Kuo A."/>
            <person name="Liang C."/>
            <person name="Lipzen A."/>
            <person name="Lutzoni F."/>
            <person name="Magnuson J."/>
            <person name="Mondo S."/>
            <person name="Nolan M."/>
            <person name="Ohm R."/>
            <person name="Pangilinan J."/>
            <person name="Park H.-J."/>
            <person name="Ramirez L."/>
            <person name="Alfaro M."/>
            <person name="Sun H."/>
            <person name="Tritt A."/>
            <person name="Yoshinaga Y."/>
            <person name="Zwiers L.-H."/>
            <person name="Turgeon B."/>
            <person name="Goodwin S."/>
            <person name="Spatafora J."/>
            <person name="Crous P."/>
            <person name="Grigoriev I."/>
        </authorList>
    </citation>
    <scope>NUCLEOTIDE SEQUENCE</scope>
    <source>
        <strain evidence="1">CBS 269.34</strain>
    </source>
</reference>
<evidence type="ECO:0000313" key="1">
    <source>
        <dbReference type="EMBL" id="KAF2498240.1"/>
    </source>
</evidence>
<dbReference type="PANTHER" id="PTHR42085:SF8">
    <property type="entry name" value="F-BOX DOMAIN-CONTAINING PROTEIN"/>
    <property type="match status" value="1"/>
</dbReference>
<dbReference type="AlphaFoldDB" id="A0A6A6R2V7"/>
<sequence>MSGKFAFAELPGELQNRVYEFTLKDPVAFDVTRNPANGNKKQVKFTGVVTKHSASPLLAFSMISRKVYEDSATFFWLQNTFRVLEQKHTTRPHQVARAFLAAIGPRGRRVLKDLKLINYGSLVEGYDRANDRTRDTGHVSQHVRQTGHDLQVVSIQLGLCQNLQSLHIDLDLAELFSWLANSTEIFRAWHQHHLAELSASALKNSEEAAPLAKRQKVEEKEVMRLHTPLNMWISAAKGSRVKQLKVAWKVTDQRAIRLFTRGFQWERERPPYGELKAVALSYLRAFLEPGC</sequence>
<dbReference type="PANTHER" id="PTHR42085">
    <property type="entry name" value="F-BOX DOMAIN-CONTAINING PROTEIN"/>
    <property type="match status" value="1"/>
</dbReference>
<accession>A0A6A6R2V7</accession>
<organism evidence="1 2">
    <name type="scientific">Lophium mytilinum</name>
    <dbReference type="NCBI Taxonomy" id="390894"/>
    <lineage>
        <taxon>Eukaryota</taxon>
        <taxon>Fungi</taxon>
        <taxon>Dikarya</taxon>
        <taxon>Ascomycota</taxon>
        <taxon>Pezizomycotina</taxon>
        <taxon>Dothideomycetes</taxon>
        <taxon>Pleosporomycetidae</taxon>
        <taxon>Mytilinidiales</taxon>
        <taxon>Mytilinidiaceae</taxon>
        <taxon>Lophium</taxon>
    </lineage>
</organism>
<gene>
    <name evidence="1" type="ORF">BU16DRAFT_536299</name>
</gene>
<dbReference type="OrthoDB" id="10565871at2759"/>
<evidence type="ECO:0000313" key="2">
    <source>
        <dbReference type="Proteomes" id="UP000799750"/>
    </source>
</evidence>
<keyword evidence="2" id="KW-1185">Reference proteome</keyword>
<dbReference type="InterPro" id="IPR038883">
    <property type="entry name" value="AN11006-like"/>
</dbReference>
<dbReference type="EMBL" id="MU004185">
    <property type="protein sequence ID" value="KAF2498240.1"/>
    <property type="molecule type" value="Genomic_DNA"/>
</dbReference>
<name>A0A6A6R2V7_9PEZI</name>